<evidence type="ECO:0000256" key="8">
    <source>
        <dbReference type="ARBA" id="ARBA00022786"/>
    </source>
</evidence>
<evidence type="ECO:0000256" key="7">
    <source>
        <dbReference type="ARBA" id="ARBA00022771"/>
    </source>
</evidence>
<dbReference type="EC" id="2.3.2.27" evidence="3"/>
<evidence type="ECO:0000256" key="5">
    <source>
        <dbReference type="ARBA" id="ARBA00022692"/>
    </source>
</evidence>
<feature type="compositionally biased region" description="Low complexity" evidence="13">
    <location>
        <begin position="1"/>
        <end position="10"/>
    </location>
</feature>
<keyword evidence="6" id="KW-0479">Metal-binding</keyword>
<dbReference type="GO" id="GO:0016020">
    <property type="term" value="C:membrane"/>
    <property type="evidence" value="ECO:0007669"/>
    <property type="project" value="UniProtKB-SubCell"/>
</dbReference>
<dbReference type="Gene3D" id="3.30.40.10">
    <property type="entry name" value="Zinc/RING finger domain, C3HC4 (zinc finger)"/>
    <property type="match status" value="1"/>
</dbReference>
<dbReference type="GO" id="GO:0008270">
    <property type="term" value="F:zinc ion binding"/>
    <property type="evidence" value="ECO:0007669"/>
    <property type="project" value="UniProtKB-KW"/>
</dbReference>
<proteinExistence type="predicted"/>
<keyword evidence="11" id="KW-0472">Membrane</keyword>
<name>A0AAQ3SVN2_PASNO</name>
<keyword evidence="5" id="KW-0812">Transmembrane</keyword>
<dbReference type="AlphaFoldDB" id="A0AAQ3SVN2"/>
<sequence>MSSSSSSSSSLPPQGRRRHRSPAAAFGSSFRPPNKRRRAPACSKAILGLRQITAAADCPSAECAICLHDFDFDSDTEISVRALPCSHAFHQDCISQWLRRNAVCPLCRYQLPTEELQEQEEEEEDFYFAVPEELDEQERRFIRRWSTGPGIRARGPLTQEDQDFIDWQDRRGLITEDPMPIYREPVLDAEALRLRRITEELRRRYL</sequence>
<dbReference type="GO" id="GO:0016567">
    <property type="term" value="P:protein ubiquitination"/>
    <property type="evidence" value="ECO:0007669"/>
    <property type="project" value="TreeGrafter"/>
</dbReference>
<protein>
    <recommendedName>
        <fullName evidence="3">RING-type E3 ubiquitin transferase</fullName>
        <ecNumber evidence="3">2.3.2.27</ecNumber>
    </recommendedName>
</protein>
<comment type="subcellular location">
    <subcellularLocation>
        <location evidence="2">Membrane</location>
        <topology evidence="2">Multi-pass membrane protein</topology>
    </subcellularLocation>
</comment>
<dbReference type="Proteomes" id="UP001341281">
    <property type="component" value="Chromosome 02"/>
</dbReference>
<dbReference type="SMART" id="SM00184">
    <property type="entry name" value="RING"/>
    <property type="match status" value="1"/>
</dbReference>
<evidence type="ECO:0000313" key="15">
    <source>
        <dbReference type="EMBL" id="WVZ61279.1"/>
    </source>
</evidence>
<evidence type="ECO:0000259" key="14">
    <source>
        <dbReference type="PROSITE" id="PS50089"/>
    </source>
</evidence>
<evidence type="ECO:0000313" key="16">
    <source>
        <dbReference type="Proteomes" id="UP001341281"/>
    </source>
</evidence>
<dbReference type="EMBL" id="CP144746">
    <property type="protein sequence ID" value="WVZ61279.1"/>
    <property type="molecule type" value="Genomic_DNA"/>
</dbReference>
<evidence type="ECO:0000256" key="13">
    <source>
        <dbReference type="SAM" id="MobiDB-lite"/>
    </source>
</evidence>
<dbReference type="GO" id="GO:0061630">
    <property type="term" value="F:ubiquitin protein ligase activity"/>
    <property type="evidence" value="ECO:0007669"/>
    <property type="project" value="UniProtKB-EC"/>
</dbReference>
<dbReference type="SUPFAM" id="SSF57850">
    <property type="entry name" value="RING/U-box"/>
    <property type="match status" value="1"/>
</dbReference>
<evidence type="ECO:0000256" key="3">
    <source>
        <dbReference type="ARBA" id="ARBA00012483"/>
    </source>
</evidence>
<dbReference type="GO" id="GO:0006511">
    <property type="term" value="P:ubiquitin-dependent protein catabolic process"/>
    <property type="evidence" value="ECO:0007669"/>
    <property type="project" value="TreeGrafter"/>
</dbReference>
<keyword evidence="8" id="KW-0833">Ubl conjugation pathway</keyword>
<keyword evidence="7 12" id="KW-0863">Zinc-finger</keyword>
<gene>
    <name evidence="15" type="ORF">U9M48_011181</name>
</gene>
<reference evidence="15 16" key="1">
    <citation type="submission" date="2024-02" db="EMBL/GenBank/DDBJ databases">
        <title>High-quality chromosome-scale genome assembly of Pensacola bahiagrass (Paspalum notatum Flugge var. saurae).</title>
        <authorList>
            <person name="Vega J.M."/>
            <person name="Podio M."/>
            <person name="Orjuela J."/>
            <person name="Siena L.A."/>
            <person name="Pessino S.C."/>
            <person name="Combes M.C."/>
            <person name="Mariac C."/>
            <person name="Albertini E."/>
            <person name="Pupilli F."/>
            <person name="Ortiz J.P.A."/>
            <person name="Leblanc O."/>
        </authorList>
    </citation>
    <scope>NUCLEOTIDE SEQUENCE [LARGE SCALE GENOMIC DNA]</scope>
    <source>
        <strain evidence="15">R1</strain>
        <tissue evidence="15">Leaf</tissue>
    </source>
</reference>
<keyword evidence="10" id="KW-1133">Transmembrane helix</keyword>
<dbReference type="PROSITE" id="PS50089">
    <property type="entry name" value="ZF_RING_2"/>
    <property type="match status" value="1"/>
</dbReference>
<dbReference type="PANTHER" id="PTHR45977:SF4">
    <property type="entry name" value="RING-TYPE DOMAIN-CONTAINING PROTEIN"/>
    <property type="match status" value="1"/>
</dbReference>
<dbReference type="InterPro" id="IPR013083">
    <property type="entry name" value="Znf_RING/FYVE/PHD"/>
</dbReference>
<keyword evidence="4" id="KW-0808">Transferase</keyword>
<evidence type="ECO:0000256" key="1">
    <source>
        <dbReference type="ARBA" id="ARBA00000900"/>
    </source>
</evidence>
<evidence type="ECO:0000256" key="10">
    <source>
        <dbReference type="ARBA" id="ARBA00022989"/>
    </source>
</evidence>
<comment type="catalytic activity">
    <reaction evidence="1">
        <text>S-ubiquitinyl-[E2 ubiquitin-conjugating enzyme]-L-cysteine + [acceptor protein]-L-lysine = [E2 ubiquitin-conjugating enzyme]-L-cysteine + N(6)-ubiquitinyl-[acceptor protein]-L-lysine.</text>
        <dbReference type="EC" id="2.3.2.27"/>
    </reaction>
</comment>
<keyword evidence="9" id="KW-0862">Zinc</keyword>
<feature type="region of interest" description="Disordered" evidence="13">
    <location>
        <begin position="1"/>
        <end position="37"/>
    </location>
</feature>
<evidence type="ECO:0000256" key="6">
    <source>
        <dbReference type="ARBA" id="ARBA00022723"/>
    </source>
</evidence>
<evidence type="ECO:0000256" key="4">
    <source>
        <dbReference type="ARBA" id="ARBA00022679"/>
    </source>
</evidence>
<evidence type="ECO:0000256" key="12">
    <source>
        <dbReference type="PROSITE-ProRule" id="PRU00175"/>
    </source>
</evidence>
<keyword evidence="16" id="KW-1185">Reference proteome</keyword>
<evidence type="ECO:0000256" key="9">
    <source>
        <dbReference type="ARBA" id="ARBA00022833"/>
    </source>
</evidence>
<evidence type="ECO:0000256" key="11">
    <source>
        <dbReference type="ARBA" id="ARBA00023136"/>
    </source>
</evidence>
<dbReference type="InterPro" id="IPR001841">
    <property type="entry name" value="Znf_RING"/>
</dbReference>
<evidence type="ECO:0000256" key="2">
    <source>
        <dbReference type="ARBA" id="ARBA00004141"/>
    </source>
</evidence>
<accession>A0AAQ3SVN2</accession>
<organism evidence="15 16">
    <name type="scientific">Paspalum notatum var. saurae</name>
    <dbReference type="NCBI Taxonomy" id="547442"/>
    <lineage>
        <taxon>Eukaryota</taxon>
        <taxon>Viridiplantae</taxon>
        <taxon>Streptophyta</taxon>
        <taxon>Embryophyta</taxon>
        <taxon>Tracheophyta</taxon>
        <taxon>Spermatophyta</taxon>
        <taxon>Magnoliopsida</taxon>
        <taxon>Liliopsida</taxon>
        <taxon>Poales</taxon>
        <taxon>Poaceae</taxon>
        <taxon>PACMAD clade</taxon>
        <taxon>Panicoideae</taxon>
        <taxon>Andropogonodae</taxon>
        <taxon>Paspaleae</taxon>
        <taxon>Paspalinae</taxon>
        <taxon>Paspalum</taxon>
    </lineage>
</organism>
<dbReference type="Pfam" id="PF13639">
    <property type="entry name" value="zf-RING_2"/>
    <property type="match status" value="1"/>
</dbReference>
<feature type="domain" description="RING-type" evidence="14">
    <location>
        <begin position="63"/>
        <end position="108"/>
    </location>
</feature>
<dbReference type="PANTHER" id="PTHR45977">
    <property type="entry name" value="TARGET OF ERK KINASE MPK-1"/>
    <property type="match status" value="1"/>
</dbReference>